<feature type="region of interest" description="Disordered" evidence="1">
    <location>
        <begin position="20"/>
        <end position="39"/>
    </location>
</feature>
<dbReference type="KEGG" id="slau:SLA_1353"/>
<dbReference type="AlphaFoldDB" id="A0A169N7V1"/>
<dbReference type="GO" id="GO:0016740">
    <property type="term" value="F:transferase activity"/>
    <property type="evidence" value="ECO:0007669"/>
    <property type="project" value="UniProtKB-KW"/>
</dbReference>
<reference evidence="2 3" key="1">
    <citation type="journal article" date="2016" name="Genome Announc.">
        <title>Complete Genome Sequence of Thiostrepton-Producing Streptomyces laurentii ATCC 31255.</title>
        <authorList>
            <person name="Doi K."/>
            <person name="Fujino Y."/>
            <person name="Nagayoshi Y."/>
            <person name="Ohshima T."/>
            <person name="Ogata S."/>
        </authorList>
    </citation>
    <scope>NUCLEOTIDE SEQUENCE [LARGE SCALE GENOMIC DNA]</scope>
    <source>
        <strain evidence="2 3">ATCC 31255</strain>
    </source>
</reference>
<organism evidence="2 3">
    <name type="scientific">Streptomyces laurentii</name>
    <dbReference type="NCBI Taxonomy" id="39478"/>
    <lineage>
        <taxon>Bacteria</taxon>
        <taxon>Bacillati</taxon>
        <taxon>Actinomycetota</taxon>
        <taxon>Actinomycetes</taxon>
        <taxon>Kitasatosporales</taxon>
        <taxon>Streptomycetaceae</taxon>
        <taxon>Streptomyces</taxon>
    </lineage>
</organism>
<keyword evidence="3" id="KW-1185">Reference proteome</keyword>
<keyword evidence="2" id="KW-0808">Transferase</keyword>
<evidence type="ECO:0000313" key="3">
    <source>
        <dbReference type="Proteomes" id="UP000217676"/>
    </source>
</evidence>
<protein>
    <submittedName>
        <fullName evidence="2">S-adenosylmethionine:tRNA ribosyltransferase-isomerase</fullName>
    </submittedName>
</protein>
<evidence type="ECO:0000313" key="2">
    <source>
        <dbReference type="EMBL" id="BAU82292.1"/>
    </source>
</evidence>
<name>A0A169N7V1_STRLU</name>
<dbReference type="EMBL" id="AP017424">
    <property type="protein sequence ID" value="BAU82292.1"/>
    <property type="molecule type" value="Genomic_DNA"/>
</dbReference>
<gene>
    <name evidence="2" type="ORF">SLA_1353</name>
</gene>
<accession>A0A169N7V1</accession>
<sequence>MVSPYPWGVTVRIRPGTAATWARRPTPKGPPAGYGAGPAGAALTRAYGERDGYARGVRGPRGGACGVAGEACPGVASPCALLMQHPVTSPPGRCEAAHRTQVTYECP</sequence>
<evidence type="ECO:0000256" key="1">
    <source>
        <dbReference type="SAM" id="MobiDB-lite"/>
    </source>
</evidence>
<dbReference type="Proteomes" id="UP000217676">
    <property type="component" value="Chromosome"/>
</dbReference>
<keyword evidence="2" id="KW-0413">Isomerase</keyword>
<proteinExistence type="predicted"/>
<dbReference type="GO" id="GO:0016853">
    <property type="term" value="F:isomerase activity"/>
    <property type="evidence" value="ECO:0007669"/>
    <property type="project" value="UniProtKB-KW"/>
</dbReference>